<evidence type="ECO:0000313" key="2">
    <source>
        <dbReference type="EMBL" id="CAF1600514.1"/>
    </source>
</evidence>
<dbReference type="EMBL" id="CAJNOQ010035651">
    <property type="protein sequence ID" value="CAF1600514.1"/>
    <property type="molecule type" value="Genomic_DNA"/>
</dbReference>
<dbReference type="Proteomes" id="UP000681722">
    <property type="component" value="Unassembled WGS sequence"/>
</dbReference>
<reference evidence="2" key="1">
    <citation type="submission" date="2021-02" db="EMBL/GenBank/DDBJ databases">
        <authorList>
            <person name="Nowell W R."/>
        </authorList>
    </citation>
    <scope>NUCLEOTIDE SEQUENCE</scope>
</reference>
<accession>A0A816AXJ6</accession>
<evidence type="ECO:0000256" key="1">
    <source>
        <dbReference type="SAM" id="MobiDB-lite"/>
    </source>
</evidence>
<sequence>TSVRKETFLARSHLGLFQICGFVHWWVHNTALSVIEKEMRISKRITVDWSSFCCEVVFDEMIGQAKQLGGNGSIVEIDKSKFGRRKHYRGHRVEGQDESENEEDEDVDDIEFNNISGVDAY</sequence>
<name>A0A816AXJ6_9BILA</name>
<organism evidence="2 4">
    <name type="scientific">Didymodactylos carnosus</name>
    <dbReference type="NCBI Taxonomy" id="1234261"/>
    <lineage>
        <taxon>Eukaryota</taxon>
        <taxon>Metazoa</taxon>
        <taxon>Spiralia</taxon>
        <taxon>Gnathifera</taxon>
        <taxon>Rotifera</taxon>
        <taxon>Eurotatoria</taxon>
        <taxon>Bdelloidea</taxon>
        <taxon>Philodinida</taxon>
        <taxon>Philodinidae</taxon>
        <taxon>Didymodactylos</taxon>
    </lineage>
</organism>
<comment type="caution">
    <text evidence="2">The sequence shown here is derived from an EMBL/GenBank/DDBJ whole genome shotgun (WGS) entry which is preliminary data.</text>
</comment>
<dbReference type="EMBL" id="CAJOBC010102051">
    <property type="protein sequence ID" value="CAF4477382.1"/>
    <property type="molecule type" value="Genomic_DNA"/>
</dbReference>
<evidence type="ECO:0000313" key="3">
    <source>
        <dbReference type="EMBL" id="CAF4477382.1"/>
    </source>
</evidence>
<dbReference type="Proteomes" id="UP000663829">
    <property type="component" value="Unassembled WGS sequence"/>
</dbReference>
<feature type="compositionally biased region" description="Acidic residues" evidence="1">
    <location>
        <begin position="96"/>
        <end position="111"/>
    </location>
</feature>
<gene>
    <name evidence="2" type="ORF">GPM918_LOCUS42400</name>
    <name evidence="3" type="ORF">SRO942_LOCUS43626</name>
</gene>
<dbReference type="OrthoDB" id="424490at2759"/>
<dbReference type="AlphaFoldDB" id="A0A816AXJ6"/>
<protein>
    <submittedName>
        <fullName evidence="2">Uncharacterized protein</fullName>
    </submittedName>
</protein>
<evidence type="ECO:0000313" key="4">
    <source>
        <dbReference type="Proteomes" id="UP000663829"/>
    </source>
</evidence>
<feature type="non-terminal residue" evidence="2">
    <location>
        <position position="1"/>
    </location>
</feature>
<keyword evidence="4" id="KW-1185">Reference proteome</keyword>
<proteinExistence type="predicted"/>
<feature type="region of interest" description="Disordered" evidence="1">
    <location>
        <begin position="86"/>
        <end position="121"/>
    </location>
</feature>